<dbReference type="PANTHER" id="PTHR43537">
    <property type="entry name" value="TRANSCRIPTIONAL REGULATOR, GNTR FAMILY"/>
    <property type="match status" value="1"/>
</dbReference>
<evidence type="ECO:0000313" key="5">
    <source>
        <dbReference type="EMBL" id="ABJ81209.1"/>
    </source>
</evidence>
<dbReference type="eggNOG" id="COG1802">
    <property type="taxonomic scope" value="Bacteria"/>
</dbReference>
<dbReference type="GO" id="GO:0003677">
    <property type="term" value="F:DNA binding"/>
    <property type="evidence" value="ECO:0007669"/>
    <property type="project" value="UniProtKB-KW"/>
</dbReference>
<dbReference type="Pfam" id="PF07729">
    <property type="entry name" value="FCD"/>
    <property type="match status" value="1"/>
</dbReference>
<evidence type="ECO:0000256" key="1">
    <source>
        <dbReference type="ARBA" id="ARBA00023015"/>
    </source>
</evidence>
<dbReference type="Gene3D" id="1.10.10.10">
    <property type="entry name" value="Winged helix-like DNA-binding domain superfamily/Winged helix DNA-binding domain"/>
    <property type="match status" value="1"/>
</dbReference>
<dbReference type="Gene3D" id="1.20.120.530">
    <property type="entry name" value="GntR ligand-binding domain-like"/>
    <property type="match status" value="1"/>
</dbReference>
<dbReference type="CDD" id="cd07377">
    <property type="entry name" value="WHTH_GntR"/>
    <property type="match status" value="1"/>
</dbReference>
<dbReference type="HOGENOM" id="CLU_017584_5_2_0"/>
<keyword evidence="1" id="KW-0805">Transcription regulation</keyword>
<dbReference type="EMBL" id="CP000473">
    <property type="protein sequence ID" value="ABJ81209.1"/>
    <property type="molecule type" value="Genomic_DNA"/>
</dbReference>
<dbReference type="PANTHER" id="PTHR43537:SF24">
    <property type="entry name" value="GLUCONATE OPERON TRANSCRIPTIONAL REPRESSOR"/>
    <property type="match status" value="1"/>
</dbReference>
<evidence type="ECO:0000256" key="2">
    <source>
        <dbReference type="ARBA" id="ARBA00023125"/>
    </source>
</evidence>
<proteinExistence type="predicted"/>
<dbReference type="AlphaFoldDB" id="Q02CK7"/>
<dbReference type="SUPFAM" id="SSF46785">
    <property type="entry name" value="Winged helix' DNA-binding domain"/>
    <property type="match status" value="1"/>
</dbReference>
<dbReference type="SMART" id="SM00345">
    <property type="entry name" value="HTH_GNTR"/>
    <property type="match status" value="1"/>
</dbReference>
<dbReference type="GO" id="GO:0003700">
    <property type="term" value="F:DNA-binding transcription factor activity"/>
    <property type="evidence" value="ECO:0007669"/>
    <property type="project" value="InterPro"/>
</dbReference>
<dbReference type="InterPro" id="IPR036390">
    <property type="entry name" value="WH_DNA-bd_sf"/>
</dbReference>
<name>Q02CK7_SOLUE</name>
<dbReference type="InterPro" id="IPR008920">
    <property type="entry name" value="TF_FadR/GntR_C"/>
</dbReference>
<accession>Q02CK7</accession>
<reference evidence="5" key="1">
    <citation type="submission" date="2006-10" db="EMBL/GenBank/DDBJ databases">
        <title>Complete sequence of Solibacter usitatus Ellin6076.</title>
        <authorList>
            <consortium name="US DOE Joint Genome Institute"/>
            <person name="Copeland A."/>
            <person name="Lucas S."/>
            <person name="Lapidus A."/>
            <person name="Barry K."/>
            <person name="Detter J.C."/>
            <person name="Glavina del Rio T."/>
            <person name="Hammon N."/>
            <person name="Israni S."/>
            <person name="Dalin E."/>
            <person name="Tice H."/>
            <person name="Pitluck S."/>
            <person name="Thompson L.S."/>
            <person name="Brettin T."/>
            <person name="Bruce D."/>
            <person name="Han C."/>
            <person name="Tapia R."/>
            <person name="Gilna P."/>
            <person name="Schmutz J."/>
            <person name="Larimer F."/>
            <person name="Land M."/>
            <person name="Hauser L."/>
            <person name="Kyrpides N."/>
            <person name="Mikhailova N."/>
            <person name="Janssen P.H."/>
            <person name="Kuske C.R."/>
            <person name="Richardson P."/>
        </authorList>
    </citation>
    <scope>NUCLEOTIDE SEQUENCE</scope>
    <source>
        <strain evidence="5">Ellin6076</strain>
    </source>
</reference>
<sequence length="234" mass="25978">MMASSATSSSRVESVVNELRQGVFEGRYPPGTPLRELTLARDLSVSQATVREALQRLQYTGLVTRTPNIGSVVTRLSVKEVRERVELRAILEVKAALEACTHMAEPEFAELENRLSALERAVAEDSYFEAAQADLHFHRYIWQCSGNETICRHLELVTVPLFAFMSIIRSQGLERLVNTVEAHRPLVDTLRSGDPAQIRAEFEKGATSAYGPFLQGGQEHAVLAAFGLLDPVRK</sequence>
<evidence type="ECO:0000256" key="3">
    <source>
        <dbReference type="ARBA" id="ARBA00023163"/>
    </source>
</evidence>
<dbReference type="Pfam" id="PF00392">
    <property type="entry name" value="GntR"/>
    <property type="match status" value="1"/>
</dbReference>
<dbReference type="KEGG" id="sus:Acid_0195"/>
<dbReference type="PROSITE" id="PS50949">
    <property type="entry name" value="HTH_GNTR"/>
    <property type="match status" value="1"/>
</dbReference>
<evidence type="ECO:0000259" key="4">
    <source>
        <dbReference type="PROSITE" id="PS50949"/>
    </source>
</evidence>
<dbReference type="SMART" id="SM00895">
    <property type="entry name" value="FCD"/>
    <property type="match status" value="1"/>
</dbReference>
<gene>
    <name evidence="5" type="ordered locus">Acid_0195</name>
</gene>
<protein>
    <submittedName>
        <fullName evidence="5">Transcriptional regulator, GntR family</fullName>
    </submittedName>
</protein>
<dbReference type="InParanoid" id="Q02CK7"/>
<dbReference type="SUPFAM" id="SSF48008">
    <property type="entry name" value="GntR ligand-binding domain-like"/>
    <property type="match status" value="1"/>
</dbReference>
<dbReference type="STRING" id="234267.Acid_0195"/>
<dbReference type="InterPro" id="IPR011711">
    <property type="entry name" value="GntR_C"/>
</dbReference>
<dbReference type="InterPro" id="IPR000524">
    <property type="entry name" value="Tscrpt_reg_HTH_GntR"/>
</dbReference>
<feature type="domain" description="HTH gntR-type" evidence="4">
    <location>
        <begin position="9"/>
        <end position="76"/>
    </location>
</feature>
<keyword evidence="3" id="KW-0804">Transcription</keyword>
<dbReference type="InterPro" id="IPR036388">
    <property type="entry name" value="WH-like_DNA-bd_sf"/>
</dbReference>
<keyword evidence="2" id="KW-0238">DNA-binding</keyword>
<dbReference type="FunCoup" id="Q02CK7">
    <property type="interactions" value="52"/>
</dbReference>
<organism evidence="5">
    <name type="scientific">Solibacter usitatus (strain Ellin6076)</name>
    <dbReference type="NCBI Taxonomy" id="234267"/>
    <lineage>
        <taxon>Bacteria</taxon>
        <taxon>Pseudomonadati</taxon>
        <taxon>Acidobacteriota</taxon>
        <taxon>Terriglobia</taxon>
        <taxon>Bryobacterales</taxon>
        <taxon>Solibacteraceae</taxon>
        <taxon>Candidatus Solibacter</taxon>
    </lineage>
</organism>